<dbReference type="AlphaFoldDB" id="A0A2Z5TML1"/>
<reference evidence="3 4" key="1">
    <citation type="journal article" date="2018" name="Genome Biol. Evol.">
        <title>Complete Genome Sequence of Streptococcus ruminantium sp. nov. GUT-187T (=DSM 104980T =JCM 31869T), the Type Strain of S. ruminantium, and Comparison with Genome Sequences of Streptococcus suis Strains.</title>
        <authorList>
            <person name="Tohya M."/>
            <person name="Sekizaki T."/>
            <person name="Miyoshi-Akiyama T."/>
        </authorList>
    </citation>
    <scope>NUCLEOTIDE SEQUENCE [LARGE SCALE GENOMIC DNA]</scope>
    <source>
        <strain evidence="3 4">GUT187T</strain>
    </source>
</reference>
<protein>
    <submittedName>
        <fullName evidence="3">Copper chaperone</fullName>
    </submittedName>
</protein>
<dbReference type="Gene3D" id="3.30.70.100">
    <property type="match status" value="1"/>
</dbReference>
<dbReference type="InterPro" id="IPR017969">
    <property type="entry name" value="Heavy-metal-associated_CS"/>
</dbReference>
<proteinExistence type="predicted"/>
<dbReference type="KEGG" id="srq:SR187_0765"/>
<dbReference type="PROSITE" id="PS50846">
    <property type="entry name" value="HMA_2"/>
    <property type="match status" value="1"/>
</dbReference>
<sequence>MGAIRKELDMKQLLKLKNMSCQNCVKHVTKYLLDLEGVEEVHIHLKEGLAEVETSVVYGLERYQEVLEETIYDVEELV</sequence>
<gene>
    <name evidence="3" type="ORF">SR187_0765</name>
</gene>
<evidence type="ECO:0000256" key="1">
    <source>
        <dbReference type="ARBA" id="ARBA00022723"/>
    </source>
</evidence>
<evidence type="ECO:0000313" key="4">
    <source>
        <dbReference type="Proteomes" id="UP000269331"/>
    </source>
</evidence>
<dbReference type="EMBL" id="AP018400">
    <property type="protein sequence ID" value="BBA91784.1"/>
    <property type="molecule type" value="Genomic_DNA"/>
</dbReference>
<keyword evidence="1" id="KW-0479">Metal-binding</keyword>
<evidence type="ECO:0000313" key="3">
    <source>
        <dbReference type="EMBL" id="BBA91784.1"/>
    </source>
</evidence>
<evidence type="ECO:0000259" key="2">
    <source>
        <dbReference type="PROSITE" id="PS50846"/>
    </source>
</evidence>
<organism evidence="3 4">
    <name type="scientific">Streptococcus ruminantium</name>
    <dbReference type="NCBI Taxonomy" id="1917441"/>
    <lineage>
        <taxon>Bacteria</taxon>
        <taxon>Bacillati</taxon>
        <taxon>Bacillota</taxon>
        <taxon>Bacilli</taxon>
        <taxon>Lactobacillales</taxon>
        <taxon>Streptococcaceae</taxon>
        <taxon>Streptococcus</taxon>
    </lineage>
</organism>
<feature type="domain" description="HMA" evidence="2">
    <location>
        <begin position="10"/>
        <end position="75"/>
    </location>
</feature>
<dbReference type="GO" id="GO:0046872">
    <property type="term" value="F:metal ion binding"/>
    <property type="evidence" value="ECO:0007669"/>
    <property type="project" value="UniProtKB-KW"/>
</dbReference>
<dbReference type="InterPro" id="IPR006121">
    <property type="entry name" value="HMA_dom"/>
</dbReference>
<accession>A0A2Z5TML1</accession>
<dbReference type="SUPFAM" id="SSF55008">
    <property type="entry name" value="HMA, heavy metal-associated domain"/>
    <property type="match status" value="1"/>
</dbReference>
<dbReference type="InterPro" id="IPR036163">
    <property type="entry name" value="HMA_dom_sf"/>
</dbReference>
<name>A0A2Z5TML1_9STRE</name>
<dbReference type="Pfam" id="PF00403">
    <property type="entry name" value="HMA"/>
    <property type="match status" value="1"/>
</dbReference>
<dbReference type="PROSITE" id="PS01047">
    <property type="entry name" value="HMA_1"/>
    <property type="match status" value="1"/>
</dbReference>
<dbReference type="CDD" id="cd00371">
    <property type="entry name" value="HMA"/>
    <property type="match status" value="1"/>
</dbReference>
<dbReference type="Proteomes" id="UP000269331">
    <property type="component" value="Chromosome"/>
</dbReference>